<accession>A0A143WPA0</accession>
<keyword evidence="1 4" id="KW-0689">Ribosomal protein</keyword>
<keyword evidence="2 4" id="KW-0687">Ribonucleoprotein</keyword>
<evidence type="ECO:0000256" key="2">
    <source>
        <dbReference type="ARBA" id="ARBA00023274"/>
    </source>
</evidence>
<evidence type="ECO:0000259" key="6">
    <source>
        <dbReference type="Pfam" id="PF00347"/>
    </source>
</evidence>
<evidence type="ECO:0000256" key="1">
    <source>
        <dbReference type="ARBA" id="ARBA00022980"/>
    </source>
</evidence>
<keyword evidence="5" id="KW-0694">RNA-binding</keyword>
<dbReference type="PATRIC" id="fig|189385.8.peg.135"/>
<dbReference type="EMBL" id="LN999011">
    <property type="protein sequence ID" value="CUX76748.1"/>
    <property type="molecule type" value="Genomic_DNA"/>
</dbReference>
<dbReference type="Pfam" id="PF00347">
    <property type="entry name" value="Ribosomal_L6"/>
    <property type="match status" value="1"/>
</dbReference>
<reference evidence="8" key="1">
    <citation type="submission" date="2016-01" db="EMBL/GenBank/DDBJ databases">
        <authorList>
            <person name="Husnik F."/>
        </authorList>
    </citation>
    <scope>NUCLEOTIDE SEQUENCE [LARGE SCALE GENOMIC DNA]</scope>
</reference>
<dbReference type="Proteomes" id="UP000075242">
    <property type="component" value="Chromosome I"/>
</dbReference>
<dbReference type="SUPFAM" id="SSF56053">
    <property type="entry name" value="Ribosomal protein L6"/>
    <property type="match status" value="2"/>
</dbReference>
<dbReference type="GO" id="GO:0019843">
    <property type="term" value="F:rRNA binding"/>
    <property type="evidence" value="ECO:0007669"/>
    <property type="project" value="UniProtKB-KW"/>
</dbReference>
<evidence type="ECO:0000256" key="5">
    <source>
        <dbReference type="RuleBase" id="RU003870"/>
    </source>
</evidence>
<dbReference type="GO" id="GO:0022625">
    <property type="term" value="C:cytosolic large ribosomal subunit"/>
    <property type="evidence" value="ECO:0007669"/>
    <property type="project" value="TreeGrafter"/>
</dbReference>
<comment type="function">
    <text evidence="5">This protein binds to the 23S rRNA, and is important in its secondary structure. It is located near the subunit interface in the base of the L7/L12 stalk, and near the tRNA binding site of the peptidyltransferase center.</text>
</comment>
<comment type="similarity">
    <text evidence="4">Belongs to the universal ribosomal protein uL6 family.</text>
</comment>
<protein>
    <recommendedName>
        <fullName evidence="3 5">50S ribosomal protein L6</fullName>
    </recommendedName>
</protein>
<keyword evidence="5" id="KW-0699">rRNA-binding</keyword>
<dbReference type="InterPro" id="IPR000702">
    <property type="entry name" value="Ribosomal_uL6-like"/>
</dbReference>
<dbReference type="InterPro" id="IPR036789">
    <property type="entry name" value="Ribosomal_uL6-like_a/b-dom_sf"/>
</dbReference>
<dbReference type="InterPro" id="IPR019906">
    <property type="entry name" value="Ribosomal_uL6_bac-type"/>
</dbReference>
<feature type="domain" description="Large ribosomal subunit protein uL6 alpha-beta" evidence="6">
    <location>
        <begin position="100"/>
        <end position="173"/>
    </location>
</feature>
<name>A0A143WPA0_TREPR</name>
<gene>
    <name evidence="7" type="primary">rplF</name>
    <name evidence="7" type="ORF">MHIR_TP00127</name>
</gene>
<dbReference type="GO" id="GO:0002181">
    <property type="term" value="P:cytoplasmic translation"/>
    <property type="evidence" value="ECO:0007669"/>
    <property type="project" value="TreeGrafter"/>
</dbReference>
<dbReference type="PANTHER" id="PTHR11655">
    <property type="entry name" value="60S/50S RIBOSOMAL PROTEIN L6/L9"/>
    <property type="match status" value="1"/>
</dbReference>
<dbReference type="InterPro" id="IPR020040">
    <property type="entry name" value="Ribosomal_uL6_a/b-dom"/>
</dbReference>
<proteinExistence type="inferred from homology"/>
<evidence type="ECO:0000313" key="8">
    <source>
        <dbReference type="Proteomes" id="UP000075242"/>
    </source>
</evidence>
<evidence type="ECO:0000256" key="4">
    <source>
        <dbReference type="RuleBase" id="RU003869"/>
    </source>
</evidence>
<dbReference type="PRINTS" id="PR00059">
    <property type="entry name" value="RIBOSOMALL6"/>
</dbReference>
<organism evidence="7 8">
    <name type="scientific">Tremblaya princeps</name>
    <dbReference type="NCBI Taxonomy" id="189385"/>
    <lineage>
        <taxon>Bacteria</taxon>
        <taxon>Pseudomonadati</taxon>
        <taxon>Pseudomonadota</taxon>
        <taxon>Betaproteobacteria</taxon>
        <taxon>Candidatus Tremblayella</taxon>
    </lineage>
</organism>
<dbReference type="PANTHER" id="PTHR11655:SF14">
    <property type="entry name" value="LARGE RIBOSOMAL SUBUNIT PROTEIN UL6M"/>
    <property type="match status" value="1"/>
</dbReference>
<dbReference type="GO" id="GO:0003735">
    <property type="term" value="F:structural constituent of ribosome"/>
    <property type="evidence" value="ECO:0007669"/>
    <property type="project" value="InterPro"/>
</dbReference>
<evidence type="ECO:0000313" key="7">
    <source>
        <dbReference type="EMBL" id="CUX76748.1"/>
    </source>
</evidence>
<dbReference type="Gene3D" id="3.90.930.12">
    <property type="entry name" value="Ribosomal protein L6, alpha-beta domain"/>
    <property type="match status" value="2"/>
</dbReference>
<dbReference type="AlphaFoldDB" id="A0A143WPA0"/>
<evidence type="ECO:0000256" key="3">
    <source>
        <dbReference type="ARBA" id="ARBA00035454"/>
    </source>
</evidence>
<sequence>MSCRRALGFRQARATATVAIPTGCRITPLVGTVEARGGNGTVRLALSACVSVGMAGGSIHVAPRLQSRRTAAACGAARALLANMALGVTRGHSKTLILAGVGYRLELSDGLLTMYIGYSHPVQYALPEGLAASLQSPTELTISGADKQRVGEAAAHVRRHKPMEPYKGKGFRYADEMVRLRARRRSK</sequence>